<dbReference type="CDD" id="cd00093">
    <property type="entry name" value="HTH_XRE"/>
    <property type="match status" value="1"/>
</dbReference>
<accession>A0A1B7K1J7</accession>
<dbReference type="Pfam" id="PF00717">
    <property type="entry name" value="Peptidase_S24"/>
    <property type="match status" value="1"/>
</dbReference>
<comment type="caution">
    <text evidence="2">The sequence shown here is derived from an EMBL/GenBank/DDBJ whole genome shotgun (WGS) entry which is preliminary data.</text>
</comment>
<dbReference type="EMBL" id="LXEW01000013">
    <property type="protein sequence ID" value="OAT54009.1"/>
    <property type="molecule type" value="Genomic_DNA"/>
</dbReference>
<evidence type="ECO:0000313" key="3">
    <source>
        <dbReference type="Proteomes" id="UP000078224"/>
    </source>
</evidence>
<dbReference type="Pfam" id="PF01381">
    <property type="entry name" value="HTH_3"/>
    <property type="match status" value="1"/>
</dbReference>
<dbReference type="InterPro" id="IPR036286">
    <property type="entry name" value="LexA/Signal_pep-like_sf"/>
</dbReference>
<dbReference type="PATRIC" id="fig|1354272.4.peg.709"/>
<evidence type="ECO:0000259" key="1">
    <source>
        <dbReference type="PROSITE" id="PS50943"/>
    </source>
</evidence>
<dbReference type="InterPro" id="IPR015927">
    <property type="entry name" value="Peptidase_S24_S26A/B/C"/>
</dbReference>
<dbReference type="PROSITE" id="PS50943">
    <property type="entry name" value="HTH_CROC1"/>
    <property type="match status" value="1"/>
</dbReference>
<dbReference type="OrthoDB" id="9791537at2"/>
<protein>
    <submittedName>
        <fullName evidence="2">Phage repressor protein C2</fullName>
    </submittedName>
</protein>
<dbReference type="Proteomes" id="UP000078224">
    <property type="component" value="Unassembled WGS sequence"/>
</dbReference>
<proteinExistence type="predicted"/>
<dbReference type="SMART" id="SM00530">
    <property type="entry name" value="HTH_XRE"/>
    <property type="match status" value="1"/>
</dbReference>
<name>A0A1B7K1J7_9GAMM</name>
<sequence length="218" mass="24070">MSTFGKRLLSRRTELGMSQDDLAKLTGVSRVTISKIELGDSQDTRSANLFKIASALKCSPRWLLDGTEQVDGELTDGANVSNPRPNDPAKYTYPKLNWISAGSWNGCETTIAPDEWISTNIYAGENGYWLDVKGDSMTSSGDFSIFEGMQVLVSPIEEARSGKFVVARINGSDESTLKQYIEDGGQAFLKPLNPRYPLIPFTRDCVIEGVVMEIRMKV</sequence>
<dbReference type="Gene3D" id="2.10.109.10">
    <property type="entry name" value="Umud Fragment, subunit A"/>
    <property type="match status" value="1"/>
</dbReference>
<keyword evidence="3" id="KW-1185">Reference proteome</keyword>
<dbReference type="SUPFAM" id="SSF47413">
    <property type="entry name" value="lambda repressor-like DNA-binding domains"/>
    <property type="match status" value="1"/>
</dbReference>
<organism evidence="2 3">
    <name type="scientific">Providencia heimbachae ATCC 35613</name>
    <dbReference type="NCBI Taxonomy" id="1354272"/>
    <lineage>
        <taxon>Bacteria</taxon>
        <taxon>Pseudomonadati</taxon>
        <taxon>Pseudomonadota</taxon>
        <taxon>Gammaproteobacteria</taxon>
        <taxon>Enterobacterales</taxon>
        <taxon>Morganellaceae</taxon>
        <taxon>Providencia</taxon>
    </lineage>
</organism>
<feature type="domain" description="HTH cro/C1-type" evidence="1">
    <location>
        <begin position="8"/>
        <end position="63"/>
    </location>
</feature>
<dbReference type="InterPro" id="IPR050077">
    <property type="entry name" value="LexA_repressor"/>
</dbReference>
<dbReference type="SUPFAM" id="SSF51306">
    <property type="entry name" value="LexA/Signal peptidase"/>
    <property type="match status" value="1"/>
</dbReference>
<dbReference type="Gene3D" id="1.10.260.40">
    <property type="entry name" value="lambda repressor-like DNA-binding domains"/>
    <property type="match status" value="1"/>
</dbReference>
<reference evidence="2 3" key="1">
    <citation type="submission" date="2016-04" db="EMBL/GenBank/DDBJ databases">
        <title>ATOL: Assembling a taxonomically balanced genome-scale reconstruction of the evolutionary history of the Enterobacteriaceae.</title>
        <authorList>
            <person name="Plunkett G.III."/>
            <person name="Neeno-Eckwall E.C."/>
            <person name="Glasner J.D."/>
            <person name="Perna N.T."/>
        </authorList>
    </citation>
    <scope>NUCLEOTIDE SEQUENCE [LARGE SCALE GENOMIC DNA]</scope>
    <source>
        <strain evidence="2 3">ATCC 35613</strain>
    </source>
</reference>
<dbReference type="CDD" id="cd06529">
    <property type="entry name" value="S24_LexA-like"/>
    <property type="match status" value="1"/>
</dbReference>
<dbReference type="AlphaFoldDB" id="A0A1B7K1J7"/>
<dbReference type="InterPro" id="IPR039418">
    <property type="entry name" value="LexA-like"/>
</dbReference>
<dbReference type="GO" id="GO:0003677">
    <property type="term" value="F:DNA binding"/>
    <property type="evidence" value="ECO:0007669"/>
    <property type="project" value="InterPro"/>
</dbReference>
<dbReference type="InterPro" id="IPR001387">
    <property type="entry name" value="Cro/C1-type_HTH"/>
</dbReference>
<dbReference type="PANTHER" id="PTHR33516">
    <property type="entry name" value="LEXA REPRESSOR"/>
    <property type="match status" value="1"/>
</dbReference>
<evidence type="ECO:0000313" key="2">
    <source>
        <dbReference type="EMBL" id="OAT54009.1"/>
    </source>
</evidence>
<dbReference type="RefSeq" id="WP_068907561.1">
    <property type="nucleotide sequence ID" value="NZ_LXEW01000013.1"/>
</dbReference>
<dbReference type="PANTHER" id="PTHR33516:SF2">
    <property type="entry name" value="LEXA REPRESSOR-RELATED"/>
    <property type="match status" value="1"/>
</dbReference>
<gene>
    <name evidence="2" type="ORF">M998_0690</name>
</gene>
<dbReference type="InterPro" id="IPR010982">
    <property type="entry name" value="Lambda_DNA-bd_dom_sf"/>
</dbReference>